<dbReference type="STRING" id="31246.A0A183NNG3"/>
<protein>
    <submittedName>
        <fullName evidence="1">Uncharacterized protein</fullName>
    </submittedName>
</protein>
<name>A0A183NNG3_9TREM</name>
<sequence>MTTETDNKEMVTTEKTDMKLRTEYKYRYIMKDPGTGGLVDIQDMKKNVVINGAIKLTDELAVLPNGDIVATKPLIENQRFIIAENISQISDRKVYGTHSGEVIEGAEVDDKGIIHLPNSTLAIMVSLDKDRYVILHNNKTQRESIFDRRLGTELVNATLHHNGMIKLATGQ</sequence>
<organism evidence="1 2">
    <name type="scientific">Schistosoma mattheei</name>
    <dbReference type="NCBI Taxonomy" id="31246"/>
    <lineage>
        <taxon>Eukaryota</taxon>
        <taxon>Metazoa</taxon>
        <taxon>Spiralia</taxon>
        <taxon>Lophotrochozoa</taxon>
        <taxon>Platyhelminthes</taxon>
        <taxon>Trematoda</taxon>
        <taxon>Digenea</taxon>
        <taxon>Strigeidida</taxon>
        <taxon>Schistosomatoidea</taxon>
        <taxon>Schistosomatidae</taxon>
        <taxon>Schistosoma</taxon>
    </lineage>
</organism>
<dbReference type="EMBL" id="UZAL01007210">
    <property type="protein sequence ID" value="VDO97721.1"/>
    <property type="molecule type" value="Genomic_DNA"/>
</dbReference>
<proteinExistence type="predicted"/>
<feature type="non-terminal residue" evidence="1">
    <location>
        <position position="171"/>
    </location>
</feature>
<gene>
    <name evidence="1" type="ORF">SMTD_LOCUS3650</name>
</gene>
<accession>A0A183NNG3</accession>
<dbReference type="AlphaFoldDB" id="A0A183NNG3"/>
<evidence type="ECO:0000313" key="2">
    <source>
        <dbReference type="Proteomes" id="UP000269396"/>
    </source>
</evidence>
<dbReference type="Proteomes" id="UP000269396">
    <property type="component" value="Unassembled WGS sequence"/>
</dbReference>
<evidence type="ECO:0000313" key="1">
    <source>
        <dbReference type="EMBL" id="VDO97721.1"/>
    </source>
</evidence>
<keyword evidence="2" id="KW-1185">Reference proteome</keyword>
<reference evidence="1 2" key="1">
    <citation type="submission" date="2018-11" db="EMBL/GenBank/DDBJ databases">
        <authorList>
            <consortium name="Pathogen Informatics"/>
        </authorList>
    </citation>
    <scope>NUCLEOTIDE SEQUENCE [LARGE SCALE GENOMIC DNA]</scope>
    <source>
        <strain>Denwood</strain>
        <strain evidence="2">Zambia</strain>
    </source>
</reference>